<dbReference type="GO" id="GO:0016192">
    <property type="term" value="P:vesicle-mediated transport"/>
    <property type="evidence" value="ECO:0007669"/>
    <property type="project" value="InterPro"/>
</dbReference>
<name>A0A835Z2J1_9STRA</name>
<feature type="transmembrane region" description="Helical" evidence="8">
    <location>
        <begin position="64"/>
        <end position="86"/>
    </location>
</feature>
<evidence type="ECO:0000256" key="2">
    <source>
        <dbReference type="ARBA" id="ARBA00022448"/>
    </source>
</evidence>
<dbReference type="AlphaFoldDB" id="A0A835Z2J1"/>
<protein>
    <recommendedName>
        <fullName evidence="8">Vesicle transport protein</fullName>
    </recommendedName>
</protein>
<evidence type="ECO:0000256" key="5">
    <source>
        <dbReference type="ARBA" id="ARBA00022989"/>
    </source>
</evidence>
<keyword evidence="10" id="KW-1185">Reference proteome</keyword>
<comment type="function">
    <text evidence="8">May be involved in fusion of retrograde transport vesicles derived from an endocytic compartment with the Golgi complex.</text>
</comment>
<keyword evidence="6 8" id="KW-0472">Membrane</keyword>
<reference evidence="9" key="1">
    <citation type="submission" date="2021-02" db="EMBL/GenBank/DDBJ databases">
        <title>First Annotated Genome of the Yellow-green Alga Tribonema minus.</title>
        <authorList>
            <person name="Mahan K.M."/>
        </authorList>
    </citation>
    <scope>NUCLEOTIDE SEQUENCE</scope>
    <source>
        <strain evidence="9">UTEX B ZZ1240</strain>
    </source>
</reference>
<evidence type="ECO:0000256" key="6">
    <source>
        <dbReference type="ARBA" id="ARBA00023136"/>
    </source>
</evidence>
<feature type="transmembrane region" description="Helical" evidence="8">
    <location>
        <begin position="130"/>
        <end position="150"/>
    </location>
</feature>
<gene>
    <name evidence="9" type="ORF">JKP88DRAFT_354238</name>
</gene>
<dbReference type="PANTHER" id="PTHR23137:SF6">
    <property type="entry name" value="VESICLE TRANSPORT PROTEIN"/>
    <property type="match status" value="1"/>
</dbReference>
<keyword evidence="4 8" id="KW-0653">Protein transport</keyword>
<evidence type="ECO:0000256" key="3">
    <source>
        <dbReference type="ARBA" id="ARBA00022692"/>
    </source>
</evidence>
<dbReference type="GO" id="GO:0015031">
    <property type="term" value="P:protein transport"/>
    <property type="evidence" value="ECO:0007669"/>
    <property type="project" value="UniProtKB-KW"/>
</dbReference>
<sequence length="200" mass="21984">MPDLASVSSFIEDRRASASGAYESVRVSTRRLLGQEEAPLKTRAEELEEYVCSFCPSLTYKQRLIGFGVCLTLGFILTFGALFRIVRLVAGNPLPFVINYSIGNVISICASFFLNGPWAQIKKMFEPTRVVATGVYITTLGLTFAVALAPRMPLRAPLLVTLVVLQFMSFIWYALSYIPFAREWAAGACRSGRCCGGDSV</sequence>
<dbReference type="GO" id="GO:0012505">
    <property type="term" value="C:endomembrane system"/>
    <property type="evidence" value="ECO:0007669"/>
    <property type="project" value="UniProtKB-ARBA"/>
</dbReference>
<evidence type="ECO:0000313" key="9">
    <source>
        <dbReference type="EMBL" id="KAG5185248.1"/>
    </source>
</evidence>
<evidence type="ECO:0000256" key="4">
    <source>
        <dbReference type="ARBA" id="ARBA00022927"/>
    </source>
</evidence>
<keyword evidence="3 8" id="KW-0812">Transmembrane</keyword>
<evidence type="ECO:0000256" key="7">
    <source>
        <dbReference type="ARBA" id="ARBA00025800"/>
    </source>
</evidence>
<dbReference type="Proteomes" id="UP000664859">
    <property type="component" value="Unassembled WGS sequence"/>
</dbReference>
<keyword evidence="2 8" id="KW-0813">Transport</keyword>
<organism evidence="9 10">
    <name type="scientific">Tribonema minus</name>
    <dbReference type="NCBI Taxonomy" id="303371"/>
    <lineage>
        <taxon>Eukaryota</taxon>
        <taxon>Sar</taxon>
        <taxon>Stramenopiles</taxon>
        <taxon>Ochrophyta</taxon>
        <taxon>PX clade</taxon>
        <taxon>Xanthophyceae</taxon>
        <taxon>Tribonematales</taxon>
        <taxon>Tribonemataceae</taxon>
        <taxon>Tribonema</taxon>
    </lineage>
</organism>
<feature type="transmembrane region" description="Helical" evidence="8">
    <location>
        <begin position="156"/>
        <end position="175"/>
    </location>
</feature>
<dbReference type="GO" id="GO:0005737">
    <property type="term" value="C:cytoplasm"/>
    <property type="evidence" value="ECO:0007669"/>
    <property type="project" value="UniProtKB-ARBA"/>
</dbReference>
<evidence type="ECO:0000313" key="10">
    <source>
        <dbReference type="Proteomes" id="UP000664859"/>
    </source>
</evidence>
<comment type="caution">
    <text evidence="9">The sequence shown here is derived from an EMBL/GenBank/DDBJ whole genome shotgun (WGS) entry which is preliminary data.</text>
</comment>
<dbReference type="EMBL" id="JAFCMP010000136">
    <property type="protein sequence ID" value="KAG5185248.1"/>
    <property type="molecule type" value="Genomic_DNA"/>
</dbReference>
<accession>A0A835Z2J1</accession>
<dbReference type="InterPro" id="IPR007305">
    <property type="entry name" value="Vesicle_transpt_Got1/SFT2"/>
</dbReference>
<evidence type="ECO:0000256" key="1">
    <source>
        <dbReference type="ARBA" id="ARBA00004141"/>
    </source>
</evidence>
<comment type="similarity">
    <text evidence="7 8">Belongs to the SFT2 family.</text>
</comment>
<dbReference type="InterPro" id="IPR011691">
    <property type="entry name" value="Vesicle_transpt_SFT2"/>
</dbReference>
<dbReference type="OrthoDB" id="73614at2759"/>
<comment type="subcellular location">
    <subcellularLocation>
        <location evidence="1 8">Membrane</location>
        <topology evidence="1 8">Multi-pass membrane protein</topology>
    </subcellularLocation>
</comment>
<dbReference type="PANTHER" id="PTHR23137">
    <property type="entry name" value="VESICLE TRANSPORT PROTEIN-RELATED"/>
    <property type="match status" value="1"/>
</dbReference>
<proteinExistence type="inferred from homology"/>
<keyword evidence="5 8" id="KW-1133">Transmembrane helix</keyword>
<dbReference type="GO" id="GO:0016020">
    <property type="term" value="C:membrane"/>
    <property type="evidence" value="ECO:0007669"/>
    <property type="project" value="UniProtKB-SubCell"/>
</dbReference>
<dbReference type="Pfam" id="PF04178">
    <property type="entry name" value="Got1"/>
    <property type="match status" value="1"/>
</dbReference>
<feature type="transmembrane region" description="Helical" evidence="8">
    <location>
        <begin position="98"/>
        <end position="118"/>
    </location>
</feature>
<evidence type="ECO:0000256" key="8">
    <source>
        <dbReference type="RuleBase" id="RU363111"/>
    </source>
</evidence>